<sequence length="201" mass="22248">MKYLLPFSIALILFVSCDDEKVEPVVSKSFTIKNLPADPGTGRDSVGNLIGDKKLFTFFRLSDSAVVSNSDSATTKWDIGFKGSTIILNGGTSGPGQTAGFFFNGIYNDLKEVPLDSIFKKDSAPNYVVNKSWYAYNPAAMTIAPVPGRFIVLKTTQGHYAKLEILSYYKNAPTSPNAFIDADRYYTFRYFYKGNGTTKFE</sequence>
<evidence type="ECO:0000313" key="2">
    <source>
        <dbReference type="Proteomes" id="UP000808349"/>
    </source>
</evidence>
<dbReference type="Proteomes" id="UP000808349">
    <property type="component" value="Unassembled WGS sequence"/>
</dbReference>
<dbReference type="CDD" id="cd12105">
    <property type="entry name" value="HmuY"/>
    <property type="match status" value="1"/>
</dbReference>
<protein>
    <submittedName>
        <fullName evidence="1">HmuY family protein</fullName>
    </submittedName>
</protein>
<dbReference type="Pfam" id="PF14064">
    <property type="entry name" value="HmuY"/>
    <property type="match status" value="1"/>
</dbReference>
<name>A0A9D7SBZ6_9BACT</name>
<dbReference type="EMBL" id="JADKFW010000013">
    <property type="protein sequence ID" value="MBK9718867.1"/>
    <property type="molecule type" value="Genomic_DNA"/>
</dbReference>
<dbReference type="AlphaFoldDB" id="A0A9D7SBZ6"/>
<organism evidence="1 2">
    <name type="scientific">Candidatus Defluviibacterium haderslevense</name>
    <dbReference type="NCBI Taxonomy" id="2981993"/>
    <lineage>
        <taxon>Bacteria</taxon>
        <taxon>Pseudomonadati</taxon>
        <taxon>Bacteroidota</taxon>
        <taxon>Saprospiria</taxon>
        <taxon>Saprospirales</taxon>
        <taxon>Saprospiraceae</taxon>
        <taxon>Candidatus Defluviibacterium</taxon>
    </lineage>
</organism>
<dbReference type="PROSITE" id="PS51257">
    <property type="entry name" value="PROKAR_LIPOPROTEIN"/>
    <property type="match status" value="1"/>
</dbReference>
<gene>
    <name evidence="1" type="ORF">IPO85_15395</name>
</gene>
<dbReference type="InterPro" id="IPR025921">
    <property type="entry name" value="HmuY"/>
</dbReference>
<proteinExistence type="predicted"/>
<comment type="caution">
    <text evidence="1">The sequence shown here is derived from an EMBL/GenBank/DDBJ whole genome shotgun (WGS) entry which is preliminary data.</text>
</comment>
<accession>A0A9D7SBZ6</accession>
<reference evidence="1 2" key="1">
    <citation type="submission" date="2020-10" db="EMBL/GenBank/DDBJ databases">
        <title>Connecting structure to function with the recovery of over 1000 high-quality activated sludge metagenome-assembled genomes encoding full-length rRNA genes using long-read sequencing.</title>
        <authorList>
            <person name="Singleton C.M."/>
            <person name="Petriglieri F."/>
            <person name="Kristensen J.M."/>
            <person name="Kirkegaard R.H."/>
            <person name="Michaelsen T.Y."/>
            <person name="Andersen M.H."/>
            <person name="Karst S.M."/>
            <person name="Dueholm M.S."/>
            <person name="Nielsen P.H."/>
            <person name="Albertsen M."/>
        </authorList>
    </citation>
    <scope>NUCLEOTIDE SEQUENCE [LARGE SCALE GENOMIC DNA]</scope>
    <source>
        <strain evidence="1">Ribe_18-Q3-R11-54_BAT3C.373</strain>
    </source>
</reference>
<evidence type="ECO:0000313" key="1">
    <source>
        <dbReference type="EMBL" id="MBK9718867.1"/>
    </source>
</evidence>